<evidence type="ECO:0000259" key="4">
    <source>
        <dbReference type="PROSITE" id="PS50830"/>
    </source>
</evidence>
<keyword evidence="3" id="KW-0378">Hydrolase</keyword>
<dbReference type="PROSITE" id="PS50830">
    <property type="entry name" value="TNASE_3"/>
    <property type="match status" value="1"/>
</dbReference>
<dbReference type="RefSeq" id="WP_255928057.1">
    <property type="nucleotide sequence ID" value="NZ_JANFQP010000001.1"/>
</dbReference>
<feature type="domain" description="TNase-like" evidence="4">
    <location>
        <begin position="21"/>
        <end position="142"/>
    </location>
</feature>
<proteinExistence type="predicted"/>
<dbReference type="SUPFAM" id="SSF50199">
    <property type="entry name" value="Staphylococcal nuclease"/>
    <property type="match status" value="1"/>
</dbReference>
<evidence type="ECO:0000256" key="3">
    <source>
        <dbReference type="ARBA" id="ARBA00022801"/>
    </source>
</evidence>
<dbReference type="InterPro" id="IPR035437">
    <property type="entry name" value="SNase_OB-fold_sf"/>
</dbReference>
<dbReference type="EMBL" id="JBHULG010000001">
    <property type="protein sequence ID" value="MFD2544737.1"/>
    <property type="molecule type" value="Genomic_DNA"/>
</dbReference>
<evidence type="ECO:0000256" key="2">
    <source>
        <dbReference type="ARBA" id="ARBA00022759"/>
    </source>
</evidence>
<keyword evidence="2" id="KW-0255">Endonuclease</keyword>
<comment type="caution">
    <text evidence="5">The sequence shown here is derived from an EMBL/GenBank/DDBJ whole genome shotgun (WGS) entry which is preliminary data.</text>
</comment>
<protein>
    <submittedName>
        <fullName evidence="5">Thermonuclease family protein</fullName>
    </submittedName>
</protein>
<reference evidence="6" key="1">
    <citation type="journal article" date="2019" name="Int. J. Syst. Evol. Microbiol.">
        <title>The Global Catalogue of Microorganisms (GCM) 10K type strain sequencing project: providing services to taxonomists for standard genome sequencing and annotation.</title>
        <authorList>
            <consortium name="The Broad Institute Genomics Platform"/>
            <consortium name="The Broad Institute Genome Sequencing Center for Infectious Disease"/>
            <person name="Wu L."/>
            <person name="Ma J."/>
        </authorList>
    </citation>
    <scope>NUCLEOTIDE SEQUENCE [LARGE SCALE GENOMIC DNA]</scope>
    <source>
        <strain evidence="6">KCTC 52204</strain>
    </source>
</reference>
<dbReference type="InterPro" id="IPR016071">
    <property type="entry name" value="Staphylococal_nuclease_OB-fold"/>
</dbReference>
<gene>
    <name evidence="5" type="ORF">ACFSO8_04600</name>
</gene>
<dbReference type="PROSITE" id="PS01123">
    <property type="entry name" value="TNASE_1"/>
    <property type="match status" value="1"/>
</dbReference>
<dbReference type="Pfam" id="PF00565">
    <property type="entry name" value="SNase"/>
    <property type="match status" value="1"/>
</dbReference>
<evidence type="ECO:0000313" key="5">
    <source>
        <dbReference type="EMBL" id="MFD2544737.1"/>
    </source>
</evidence>
<sequence>MKKNYPLLLIFFLFLSNLFWSQVSGKVVGIKDGDTVVVLLDGNIQKTLRLAEVDCPESSQAFGKNAKQFTSGQIFGKTISFIETDTDRYGRTIAKIYYDNKYLSAEIIKAGYGWWFYQYSNDKSLGELQNLAMNAKLGLWQDPNAISPWEFRKQKREANFTN</sequence>
<evidence type="ECO:0000256" key="1">
    <source>
        <dbReference type="ARBA" id="ARBA00022722"/>
    </source>
</evidence>
<dbReference type="PANTHER" id="PTHR12302">
    <property type="entry name" value="EBNA2 BINDING PROTEIN P100"/>
    <property type="match status" value="1"/>
</dbReference>
<dbReference type="PANTHER" id="PTHR12302:SF3">
    <property type="entry name" value="SERINE_THREONINE-PROTEIN KINASE 31"/>
    <property type="match status" value="1"/>
</dbReference>
<name>A0ABW5KAQ8_9FLAO</name>
<accession>A0ABW5KAQ8</accession>
<evidence type="ECO:0000313" key="6">
    <source>
        <dbReference type="Proteomes" id="UP001597394"/>
    </source>
</evidence>
<dbReference type="InterPro" id="IPR002071">
    <property type="entry name" value="Thermonucl_AS"/>
</dbReference>
<keyword evidence="1" id="KW-0540">Nuclease</keyword>
<organism evidence="5 6">
    <name type="scientific">Kaistella montana</name>
    <dbReference type="NCBI Taxonomy" id="1849733"/>
    <lineage>
        <taxon>Bacteria</taxon>
        <taxon>Pseudomonadati</taxon>
        <taxon>Bacteroidota</taxon>
        <taxon>Flavobacteriia</taxon>
        <taxon>Flavobacteriales</taxon>
        <taxon>Weeksellaceae</taxon>
        <taxon>Chryseobacterium group</taxon>
        <taxon>Kaistella</taxon>
    </lineage>
</organism>
<keyword evidence="6" id="KW-1185">Reference proteome</keyword>
<dbReference type="Gene3D" id="2.40.50.90">
    <property type="match status" value="1"/>
</dbReference>
<dbReference type="Proteomes" id="UP001597394">
    <property type="component" value="Unassembled WGS sequence"/>
</dbReference>
<dbReference type="SMART" id="SM00318">
    <property type="entry name" value="SNc"/>
    <property type="match status" value="1"/>
</dbReference>